<evidence type="ECO:0000313" key="10">
    <source>
        <dbReference type="Proteomes" id="UP001254165"/>
    </source>
</evidence>
<comment type="caution">
    <text evidence="9">The sequence shown here is derived from an EMBL/GenBank/DDBJ whole genome shotgun (WGS) entry which is preliminary data.</text>
</comment>
<keyword evidence="6" id="KW-0342">GTP-binding</keyword>
<evidence type="ECO:0000256" key="5">
    <source>
        <dbReference type="ARBA" id="ARBA00022958"/>
    </source>
</evidence>
<evidence type="ECO:0000256" key="7">
    <source>
        <dbReference type="ARBA" id="ARBA00023211"/>
    </source>
</evidence>
<dbReference type="InterPro" id="IPR002847">
    <property type="entry name" value="F420-0_gamma-glut_ligase-dom"/>
</dbReference>
<evidence type="ECO:0000256" key="1">
    <source>
        <dbReference type="ARBA" id="ARBA00022598"/>
    </source>
</evidence>
<dbReference type="SUPFAM" id="SSF144010">
    <property type="entry name" value="CofE-like"/>
    <property type="match status" value="1"/>
</dbReference>
<evidence type="ECO:0000259" key="8">
    <source>
        <dbReference type="Pfam" id="PF01996"/>
    </source>
</evidence>
<evidence type="ECO:0000256" key="3">
    <source>
        <dbReference type="ARBA" id="ARBA00022741"/>
    </source>
</evidence>
<evidence type="ECO:0000313" key="9">
    <source>
        <dbReference type="EMBL" id="MDT8897080.1"/>
    </source>
</evidence>
<dbReference type="GO" id="GO:0052618">
    <property type="term" value="F:coenzyme F420-0:L-glutamate ligase activity"/>
    <property type="evidence" value="ECO:0007669"/>
    <property type="project" value="UniProtKB-EC"/>
</dbReference>
<name>A0ABU3NJP9_9CHLR</name>
<dbReference type="EC" id="6.3.2.31" evidence="9"/>
<keyword evidence="10" id="KW-1185">Reference proteome</keyword>
<dbReference type="Gene3D" id="3.30.1330.100">
    <property type="entry name" value="CofE-like"/>
    <property type="match status" value="1"/>
</dbReference>
<dbReference type="RefSeq" id="WP_315623730.1">
    <property type="nucleotide sequence ID" value="NZ_JAUHMF010000001.1"/>
</dbReference>
<dbReference type="Proteomes" id="UP001254165">
    <property type="component" value="Unassembled WGS sequence"/>
</dbReference>
<keyword evidence="2" id="KW-0479">Metal-binding</keyword>
<evidence type="ECO:0000256" key="6">
    <source>
        <dbReference type="ARBA" id="ARBA00023134"/>
    </source>
</evidence>
<organism evidence="9 10">
    <name type="scientific">Thermanaerothrix solaris</name>
    <dbReference type="NCBI Taxonomy" id="3058434"/>
    <lineage>
        <taxon>Bacteria</taxon>
        <taxon>Bacillati</taxon>
        <taxon>Chloroflexota</taxon>
        <taxon>Anaerolineae</taxon>
        <taxon>Anaerolineales</taxon>
        <taxon>Anaerolineaceae</taxon>
        <taxon>Thermanaerothrix</taxon>
    </lineage>
</organism>
<accession>A0ABU3NJP9</accession>
<dbReference type="Pfam" id="PF01996">
    <property type="entry name" value="F420_ligase"/>
    <property type="match status" value="1"/>
</dbReference>
<dbReference type="EMBL" id="JAUHMF010000001">
    <property type="protein sequence ID" value="MDT8897080.1"/>
    <property type="molecule type" value="Genomic_DNA"/>
</dbReference>
<gene>
    <name evidence="9" type="primary">cofE</name>
    <name evidence="9" type="ORF">QYE77_02295</name>
</gene>
<dbReference type="PANTHER" id="PTHR47917:SF1">
    <property type="entry name" value="COENZYME F420:L-GLUTAMATE LIGASE"/>
    <property type="match status" value="1"/>
</dbReference>
<keyword evidence="1 9" id="KW-0436">Ligase</keyword>
<dbReference type="InterPro" id="IPR008225">
    <property type="entry name" value="F420-0_g-glutamyl_ligase"/>
</dbReference>
<evidence type="ECO:0000256" key="4">
    <source>
        <dbReference type="ARBA" id="ARBA00022842"/>
    </source>
</evidence>
<keyword evidence="5" id="KW-0630">Potassium</keyword>
<sequence length="257" mass="28206">MNVSMTLTALQGIPLIRPGDDLGEILWYALMSNGITLQDGDILVIAQKIVSKAEGRLVNLSEITPSAQAEELARLTSKDARFVELVLRESRAVLRYRPGTLIVEHRWGFVCANAGIDHSNVEGLYGNPEDWVLLLPEDPDASARRIRAALRERSGVNLGVLIIDSHGRAWRLGTVGVCIGVAGVPALVDLRGHPDLFGYQLRVTQVAAADELAAAASLIMGQADEKRPVVHVRGFPYPLRESSFSELRRPEEQDLFR</sequence>
<dbReference type="PANTHER" id="PTHR47917">
    <property type="match status" value="1"/>
</dbReference>
<protein>
    <submittedName>
        <fullName evidence="9">Coenzyme F420-0:L-glutamate ligase</fullName>
        <ecNumber evidence="9">6.3.2.31</ecNumber>
    </submittedName>
</protein>
<keyword evidence="7" id="KW-0464">Manganese</keyword>
<keyword evidence="3" id="KW-0547">Nucleotide-binding</keyword>
<feature type="domain" description="Coenzyme F420:L-glutamate ligase-like" evidence="8">
    <location>
        <begin position="13"/>
        <end position="234"/>
    </location>
</feature>
<dbReference type="Gene3D" id="3.90.1660.10">
    <property type="entry name" value="CofE-like domain"/>
    <property type="match status" value="1"/>
</dbReference>
<reference evidence="9 10" key="1">
    <citation type="submission" date="2023-07" db="EMBL/GenBank/DDBJ databases">
        <title>Novel species of Thermanaerothrix with wide hydrolytic capabilities.</title>
        <authorList>
            <person name="Zayulina K.S."/>
            <person name="Podosokorskaya O.A."/>
            <person name="Elcheninov A.G."/>
        </authorList>
    </citation>
    <scope>NUCLEOTIDE SEQUENCE [LARGE SCALE GENOMIC DNA]</scope>
    <source>
        <strain evidence="9 10">4228-RoL</strain>
    </source>
</reference>
<dbReference type="NCBIfam" id="TIGR01916">
    <property type="entry name" value="F420_cofE"/>
    <property type="match status" value="1"/>
</dbReference>
<keyword evidence="4" id="KW-0460">Magnesium</keyword>
<evidence type="ECO:0000256" key="2">
    <source>
        <dbReference type="ARBA" id="ARBA00022723"/>
    </source>
</evidence>
<proteinExistence type="predicted"/>